<organism evidence="3 4">
    <name type="scientific">Staphylococcus ureilyticus</name>
    <name type="common">Staphylococcus cohnii subsp. urealyticus</name>
    <dbReference type="NCBI Taxonomy" id="94138"/>
    <lineage>
        <taxon>Bacteria</taxon>
        <taxon>Bacillati</taxon>
        <taxon>Bacillota</taxon>
        <taxon>Bacilli</taxon>
        <taxon>Bacillales</taxon>
        <taxon>Staphylococcaceae</taxon>
        <taxon>Staphylococcus</taxon>
        <taxon>Staphylococcus cohnii species complex</taxon>
    </lineage>
</organism>
<dbReference type="PANTHER" id="PTHR30349:SF64">
    <property type="entry name" value="PROPHAGE INTEGRASE INTD-RELATED"/>
    <property type="match status" value="1"/>
</dbReference>
<dbReference type="AlphaFoldDB" id="A0AB34AIW8"/>
<comment type="caution">
    <text evidence="3">The sequence shown here is derived from an EMBL/GenBank/DDBJ whole genome shotgun (WGS) entry which is preliminary data.</text>
</comment>
<keyword evidence="1" id="KW-0233">DNA recombination</keyword>
<name>A0AB34AIW8_STAUR</name>
<dbReference type="Proteomes" id="UP000321839">
    <property type="component" value="Unassembled WGS sequence"/>
</dbReference>
<dbReference type="InterPro" id="IPR011010">
    <property type="entry name" value="DNA_brk_join_enz"/>
</dbReference>
<dbReference type="SUPFAM" id="SSF56349">
    <property type="entry name" value="DNA breaking-rejoining enzymes"/>
    <property type="match status" value="1"/>
</dbReference>
<dbReference type="InterPro" id="IPR002104">
    <property type="entry name" value="Integrase_catalytic"/>
</dbReference>
<proteinExistence type="predicted"/>
<dbReference type="GO" id="GO:0015074">
    <property type="term" value="P:DNA integration"/>
    <property type="evidence" value="ECO:0007669"/>
    <property type="project" value="InterPro"/>
</dbReference>
<reference evidence="3 4" key="1">
    <citation type="submission" date="2019-07" db="EMBL/GenBank/DDBJ databases">
        <title>Whole genome shotgun sequence of Staphylococcus cohnii subsp. urealyticus NBRC 109766.</title>
        <authorList>
            <person name="Hosoyama A."/>
            <person name="Uohara A."/>
            <person name="Ohji S."/>
            <person name="Ichikawa N."/>
        </authorList>
    </citation>
    <scope>NUCLEOTIDE SEQUENCE [LARGE SCALE GENOMIC DNA]</scope>
    <source>
        <strain evidence="3 4">NBRC 109766</strain>
    </source>
</reference>
<evidence type="ECO:0000256" key="1">
    <source>
        <dbReference type="ARBA" id="ARBA00023172"/>
    </source>
</evidence>
<feature type="domain" description="Tyr recombinase" evidence="2">
    <location>
        <begin position="1"/>
        <end position="142"/>
    </location>
</feature>
<dbReference type="RefSeq" id="WP_073342102.1">
    <property type="nucleotide sequence ID" value="NZ_BKAW01000005.1"/>
</dbReference>
<evidence type="ECO:0000313" key="3">
    <source>
        <dbReference type="EMBL" id="GEQ02474.1"/>
    </source>
</evidence>
<gene>
    <name evidence="3" type="ORF">SCO02_09150</name>
</gene>
<dbReference type="Pfam" id="PF00589">
    <property type="entry name" value="Phage_integrase"/>
    <property type="match status" value="1"/>
</dbReference>
<accession>A0AB34AIW8</accession>
<sequence length="165" mass="19294">MRIGKVLVLQFKDITKTGSVMRKIGITARAIEIFEELFKYKQFNELDPVFLERDFIFTNKKGNPLSTNKINYILKEALEITNITKRVTTHTMRHTHVSIFAQHAHPPIPLKAIQERVGHSDSNMTLWIYTHVTDNMAQNLINELEAYDKDFKNNINQKEKLRLVQ</sequence>
<dbReference type="PANTHER" id="PTHR30349">
    <property type="entry name" value="PHAGE INTEGRASE-RELATED"/>
    <property type="match status" value="1"/>
</dbReference>
<keyword evidence="4" id="KW-1185">Reference proteome</keyword>
<evidence type="ECO:0000313" key="4">
    <source>
        <dbReference type="Proteomes" id="UP000321839"/>
    </source>
</evidence>
<dbReference type="Gene3D" id="1.10.443.10">
    <property type="entry name" value="Intergrase catalytic core"/>
    <property type="match status" value="1"/>
</dbReference>
<dbReference type="GO" id="GO:0006310">
    <property type="term" value="P:DNA recombination"/>
    <property type="evidence" value="ECO:0007669"/>
    <property type="project" value="UniProtKB-KW"/>
</dbReference>
<dbReference type="InterPro" id="IPR013762">
    <property type="entry name" value="Integrase-like_cat_sf"/>
</dbReference>
<dbReference type="GO" id="GO:0003677">
    <property type="term" value="F:DNA binding"/>
    <property type="evidence" value="ECO:0007669"/>
    <property type="project" value="InterPro"/>
</dbReference>
<evidence type="ECO:0000259" key="2">
    <source>
        <dbReference type="PROSITE" id="PS51898"/>
    </source>
</evidence>
<dbReference type="PROSITE" id="PS51898">
    <property type="entry name" value="TYR_RECOMBINASE"/>
    <property type="match status" value="1"/>
</dbReference>
<dbReference type="InterPro" id="IPR050090">
    <property type="entry name" value="Tyrosine_recombinase_XerCD"/>
</dbReference>
<protein>
    <submittedName>
        <fullName evidence="3">Site-specific integrase</fullName>
    </submittedName>
</protein>
<dbReference type="EMBL" id="BKAW01000005">
    <property type="protein sequence ID" value="GEQ02474.1"/>
    <property type="molecule type" value="Genomic_DNA"/>
</dbReference>